<feature type="transmembrane region" description="Helical" evidence="7">
    <location>
        <begin position="199"/>
        <end position="218"/>
    </location>
</feature>
<evidence type="ECO:0000256" key="7">
    <source>
        <dbReference type="SAM" id="Phobius"/>
    </source>
</evidence>
<dbReference type="RefSeq" id="WP_091854433.1">
    <property type="nucleotide sequence ID" value="NZ_FNIW01000018.1"/>
</dbReference>
<keyword evidence="6 7" id="KW-0472">Membrane</keyword>
<keyword evidence="4 7" id="KW-0812">Transmembrane</keyword>
<feature type="transmembrane region" description="Helical" evidence="7">
    <location>
        <begin position="158"/>
        <end position="179"/>
    </location>
</feature>
<dbReference type="Proteomes" id="UP000199134">
    <property type="component" value="Unassembled WGS sequence"/>
</dbReference>
<feature type="transmembrane region" description="Helical" evidence="7">
    <location>
        <begin position="117"/>
        <end position="137"/>
    </location>
</feature>
<feature type="transmembrane region" description="Helical" evidence="7">
    <location>
        <begin position="322"/>
        <end position="341"/>
    </location>
</feature>
<dbReference type="GO" id="GO:0005886">
    <property type="term" value="C:plasma membrane"/>
    <property type="evidence" value="ECO:0007669"/>
    <property type="project" value="UniProtKB-SubCell"/>
</dbReference>
<gene>
    <name evidence="9" type="ORF">SAMN04487900_11844</name>
</gene>
<dbReference type="Pfam" id="PF03825">
    <property type="entry name" value="Nuc_H_symport"/>
    <property type="match status" value="2"/>
</dbReference>
<evidence type="ECO:0000256" key="6">
    <source>
        <dbReference type="ARBA" id="ARBA00023136"/>
    </source>
</evidence>
<keyword evidence="5 7" id="KW-1133">Transmembrane helix</keyword>
<evidence type="ECO:0000256" key="1">
    <source>
        <dbReference type="ARBA" id="ARBA00004651"/>
    </source>
</evidence>
<dbReference type="GO" id="GO:0015212">
    <property type="term" value="F:cytidine transmembrane transporter activity"/>
    <property type="evidence" value="ECO:0007669"/>
    <property type="project" value="TreeGrafter"/>
</dbReference>
<feature type="transmembrane region" description="Helical" evidence="7">
    <location>
        <begin position="388"/>
        <end position="408"/>
    </location>
</feature>
<accession>A0A1H0J5N4</accession>
<keyword evidence="2" id="KW-0813">Transport</keyword>
<sequence>MNTKVRLAVMNFLEFAVWGAYLTCMGNFLISAGMANELSWFYAIQGIVSIFMPTLMGIVADKWIQPQRLLGICHLFAGIFMLICWQMGYDALDQVSQQLAEHAGEVDFNPVYSNKGLFIVMYTLSVAFFMPTIALVNTSAFTILKNDGFDTVKDFPPIRVLGTVGFIATMWFVNCATLTDGSFFFTFDEAAGKFQYTNMQFFVSGLLSIVLFVYTFSLPQCKIIKKKTTSLMESFGLDAFRLFKSKQMAMFFVFSALLGMCLQVTNGYAGPFITSFQGSSDQTIAQSFAANNATLLTSISQVSEALCILMIPFFLKRFGIKIVMLMSLFAWVLRFGFFGIGNPAMPGVLFFILSCIVYGVAFDFFNVSGGIFVDQECASDIKASAQGLFMMMTNGLGATIGTLSAGAIVNNFCHQEGKFLVGEWQTCWFIFAAFALVVAVSFALVFNPDKNKK</sequence>
<feature type="transmembrane region" description="Helical" evidence="7">
    <location>
        <begin position="428"/>
        <end position="446"/>
    </location>
</feature>
<dbReference type="GO" id="GO:0015213">
    <property type="term" value="F:uridine transmembrane transporter activity"/>
    <property type="evidence" value="ECO:0007669"/>
    <property type="project" value="TreeGrafter"/>
</dbReference>
<feature type="transmembrane region" description="Helical" evidence="7">
    <location>
        <begin position="12"/>
        <end position="34"/>
    </location>
</feature>
<dbReference type="AlphaFoldDB" id="A0A1H0J5N4"/>
<dbReference type="Gene3D" id="1.20.1250.20">
    <property type="entry name" value="MFS general substrate transporter like domains"/>
    <property type="match status" value="2"/>
</dbReference>
<organism evidence="9 10">
    <name type="scientific">Prevotella communis</name>
    <dbReference type="NCBI Taxonomy" id="2913614"/>
    <lineage>
        <taxon>Bacteria</taxon>
        <taxon>Pseudomonadati</taxon>
        <taxon>Bacteroidota</taxon>
        <taxon>Bacteroidia</taxon>
        <taxon>Bacteroidales</taxon>
        <taxon>Prevotellaceae</taxon>
        <taxon>Prevotella</taxon>
    </lineage>
</organism>
<evidence type="ECO:0000256" key="2">
    <source>
        <dbReference type="ARBA" id="ARBA00022448"/>
    </source>
</evidence>
<feature type="transmembrane region" description="Helical" evidence="7">
    <location>
        <begin position="69"/>
        <end position="89"/>
    </location>
</feature>
<feature type="transmembrane region" description="Helical" evidence="7">
    <location>
        <begin position="347"/>
        <end position="367"/>
    </location>
</feature>
<evidence type="ECO:0000313" key="9">
    <source>
        <dbReference type="EMBL" id="SDO39057.1"/>
    </source>
</evidence>
<feature type="domain" description="Major facilitator superfamily (MFS) profile" evidence="8">
    <location>
        <begin position="247"/>
        <end position="453"/>
    </location>
</feature>
<keyword evidence="3" id="KW-1003">Cell membrane</keyword>
<dbReference type="InterPro" id="IPR020846">
    <property type="entry name" value="MFS_dom"/>
</dbReference>
<comment type="subcellular location">
    <subcellularLocation>
        <location evidence="1">Cell membrane</location>
        <topology evidence="1">Multi-pass membrane protein</topology>
    </subcellularLocation>
</comment>
<proteinExistence type="predicted"/>
<evidence type="ECO:0000256" key="5">
    <source>
        <dbReference type="ARBA" id="ARBA00022989"/>
    </source>
</evidence>
<evidence type="ECO:0000259" key="8">
    <source>
        <dbReference type="PROSITE" id="PS50850"/>
    </source>
</evidence>
<dbReference type="OrthoDB" id="9783013at2"/>
<dbReference type="PANTHER" id="PTHR23522">
    <property type="entry name" value="BLL5896 PROTEIN"/>
    <property type="match status" value="1"/>
</dbReference>
<dbReference type="PANTHER" id="PTHR23522:SF4">
    <property type="entry name" value="NUCLEOSIDE PERMEASE NUPG-RELATED"/>
    <property type="match status" value="1"/>
</dbReference>
<feature type="transmembrane region" description="Helical" evidence="7">
    <location>
        <begin position="293"/>
        <end position="315"/>
    </location>
</feature>
<evidence type="ECO:0000256" key="3">
    <source>
        <dbReference type="ARBA" id="ARBA00022475"/>
    </source>
</evidence>
<protein>
    <submittedName>
        <fullName evidence="9">MFS transporter, NHS family, nucleoside permease</fullName>
    </submittedName>
</protein>
<dbReference type="EMBL" id="FNIW01000018">
    <property type="protein sequence ID" value="SDO39057.1"/>
    <property type="molecule type" value="Genomic_DNA"/>
</dbReference>
<dbReference type="InterPro" id="IPR004740">
    <property type="entry name" value="Nuc_H_symport"/>
</dbReference>
<comment type="caution">
    <text evidence="9">The sequence shown here is derived from an EMBL/GenBank/DDBJ whole genome shotgun (WGS) entry which is preliminary data.</text>
</comment>
<feature type="transmembrane region" description="Helical" evidence="7">
    <location>
        <begin position="40"/>
        <end position="60"/>
    </location>
</feature>
<evidence type="ECO:0000313" key="10">
    <source>
        <dbReference type="Proteomes" id="UP000199134"/>
    </source>
</evidence>
<dbReference type="SUPFAM" id="SSF103473">
    <property type="entry name" value="MFS general substrate transporter"/>
    <property type="match status" value="2"/>
</dbReference>
<reference evidence="10" key="1">
    <citation type="submission" date="2016-10" db="EMBL/GenBank/DDBJ databases">
        <authorList>
            <person name="de Groot N.N."/>
        </authorList>
    </citation>
    <scope>NUCLEOTIDE SEQUENCE [LARGE SCALE GENOMIC DNA]</scope>
    <source>
        <strain evidence="10">BP1-145</strain>
    </source>
</reference>
<evidence type="ECO:0000256" key="4">
    <source>
        <dbReference type="ARBA" id="ARBA00022692"/>
    </source>
</evidence>
<name>A0A1H0J5N4_9BACT</name>
<dbReference type="PROSITE" id="PS50850">
    <property type="entry name" value="MFS"/>
    <property type="match status" value="1"/>
</dbReference>
<feature type="transmembrane region" description="Helical" evidence="7">
    <location>
        <begin position="251"/>
        <end position="273"/>
    </location>
</feature>
<dbReference type="InterPro" id="IPR036259">
    <property type="entry name" value="MFS_trans_sf"/>
</dbReference>